<name>A0A392WD14_9FABA</name>
<keyword evidence="3" id="KW-1185">Reference proteome</keyword>
<feature type="non-terminal residue" evidence="2">
    <location>
        <position position="1"/>
    </location>
</feature>
<feature type="region of interest" description="Disordered" evidence="1">
    <location>
        <begin position="1"/>
        <end position="31"/>
    </location>
</feature>
<evidence type="ECO:0000313" key="2">
    <source>
        <dbReference type="EMBL" id="MCI97683.1"/>
    </source>
</evidence>
<sequence length="31" mass="3084">GEVRLRDDPARACGSVPVVGSGNGDGVSNSR</sequence>
<proteinExistence type="predicted"/>
<dbReference type="EMBL" id="LXQA011451173">
    <property type="protein sequence ID" value="MCI97683.1"/>
    <property type="molecule type" value="Genomic_DNA"/>
</dbReference>
<feature type="compositionally biased region" description="Basic and acidic residues" evidence="1">
    <location>
        <begin position="1"/>
        <end position="10"/>
    </location>
</feature>
<dbReference type="AlphaFoldDB" id="A0A392WD14"/>
<protein>
    <submittedName>
        <fullName evidence="2">Uncharacterized protein</fullName>
    </submittedName>
</protein>
<comment type="caution">
    <text evidence="2">The sequence shown here is derived from an EMBL/GenBank/DDBJ whole genome shotgun (WGS) entry which is preliminary data.</text>
</comment>
<dbReference type="Proteomes" id="UP000265520">
    <property type="component" value="Unassembled WGS sequence"/>
</dbReference>
<organism evidence="2 3">
    <name type="scientific">Trifolium medium</name>
    <dbReference type="NCBI Taxonomy" id="97028"/>
    <lineage>
        <taxon>Eukaryota</taxon>
        <taxon>Viridiplantae</taxon>
        <taxon>Streptophyta</taxon>
        <taxon>Embryophyta</taxon>
        <taxon>Tracheophyta</taxon>
        <taxon>Spermatophyta</taxon>
        <taxon>Magnoliopsida</taxon>
        <taxon>eudicotyledons</taxon>
        <taxon>Gunneridae</taxon>
        <taxon>Pentapetalae</taxon>
        <taxon>rosids</taxon>
        <taxon>fabids</taxon>
        <taxon>Fabales</taxon>
        <taxon>Fabaceae</taxon>
        <taxon>Papilionoideae</taxon>
        <taxon>50 kb inversion clade</taxon>
        <taxon>NPAAA clade</taxon>
        <taxon>Hologalegina</taxon>
        <taxon>IRL clade</taxon>
        <taxon>Trifolieae</taxon>
        <taxon>Trifolium</taxon>
    </lineage>
</organism>
<feature type="compositionally biased region" description="Low complexity" evidence="1">
    <location>
        <begin position="14"/>
        <end position="31"/>
    </location>
</feature>
<evidence type="ECO:0000256" key="1">
    <source>
        <dbReference type="SAM" id="MobiDB-lite"/>
    </source>
</evidence>
<evidence type="ECO:0000313" key="3">
    <source>
        <dbReference type="Proteomes" id="UP000265520"/>
    </source>
</evidence>
<accession>A0A392WD14</accession>
<reference evidence="2 3" key="1">
    <citation type="journal article" date="2018" name="Front. Plant Sci.">
        <title>Red Clover (Trifolium pratense) and Zigzag Clover (T. medium) - A Picture of Genomic Similarities and Differences.</title>
        <authorList>
            <person name="Dluhosova J."/>
            <person name="Istvanek J."/>
            <person name="Nedelnik J."/>
            <person name="Repkova J."/>
        </authorList>
    </citation>
    <scope>NUCLEOTIDE SEQUENCE [LARGE SCALE GENOMIC DNA]</scope>
    <source>
        <strain evidence="3">cv. 10/8</strain>
        <tissue evidence="2">Leaf</tissue>
    </source>
</reference>